<accession>A0A2W5HQM9</accession>
<keyword evidence="1" id="KW-0812">Transmembrane</keyword>
<dbReference type="EMBL" id="QFOT01000040">
    <property type="protein sequence ID" value="PZP56039.1"/>
    <property type="molecule type" value="Genomic_DNA"/>
</dbReference>
<feature type="transmembrane region" description="Helical" evidence="1">
    <location>
        <begin position="29"/>
        <end position="46"/>
    </location>
</feature>
<feature type="non-terminal residue" evidence="2">
    <location>
        <position position="1"/>
    </location>
</feature>
<evidence type="ECO:0000313" key="3">
    <source>
        <dbReference type="Proteomes" id="UP000249739"/>
    </source>
</evidence>
<evidence type="ECO:0000313" key="2">
    <source>
        <dbReference type="EMBL" id="PZP56039.1"/>
    </source>
</evidence>
<organism evidence="2 3">
    <name type="scientific">Micavibrio aeruginosavorus</name>
    <dbReference type="NCBI Taxonomy" id="349221"/>
    <lineage>
        <taxon>Bacteria</taxon>
        <taxon>Pseudomonadati</taxon>
        <taxon>Bdellovibrionota</taxon>
        <taxon>Bdellovibrionia</taxon>
        <taxon>Bdellovibrionales</taxon>
        <taxon>Pseudobdellovibrionaceae</taxon>
        <taxon>Micavibrio</taxon>
    </lineage>
</organism>
<comment type="caution">
    <text evidence="2">The sequence shown here is derived from an EMBL/GenBank/DDBJ whole genome shotgun (WGS) entry which is preliminary data.</text>
</comment>
<reference evidence="2 3" key="1">
    <citation type="submission" date="2017-08" db="EMBL/GenBank/DDBJ databases">
        <title>Infants hospitalized years apart are colonized by the same room-sourced microbial strains.</title>
        <authorList>
            <person name="Brooks B."/>
            <person name="Olm M.R."/>
            <person name="Firek B.A."/>
            <person name="Baker R."/>
            <person name="Thomas B.C."/>
            <person name="Morowitz M.J."/>
            <person name="Banfield J.F."/>
        </authorList>
    </citation>
    <scope>NUCLEOTIDE SEQUENCE [LARGE SCALE GENOMIC DNA]</scope>
    <source>
        <strain evidence="2">S2_006_000_R2_64</strain>
    </source>
</reference>
<gene>
    <name evidence="2" type="ORF">DI586_04910</name>
</gene>
<feature type="transmembrane region" description="Helical" evidence="1">
    <location>
        <begin position="7"/>
        <end position="23"/>
    </location>
</feature>
<sequence>KYITRSDWLFLSASVFTIPVWLLTRNPQIALLWLLVIELLATVPTFRKAYALPNEMDPRVYLLSSFSQATQFAAVYLR</sequence>
<proteinExistence type="predicted"/>
<keyword evidence="1" id="KW-0472">Membrane</keyword>
<keyword evidence="1" id="KW-1133">Transmembrane helix</keyword>
<protein>
    <submittedName>
        <fullName evidence="2">Uncharacterized protein</fullName>
    </submittedName>
</protein>
<dbReference type="AlphaFoldDB" id="A0A2W5HQM9"/>
<name>A0A2W5HQM9_9BACT</name>
<dbReference type="Proteomes" id="UP000249739">
    <property type="component" value="Unassembled WGS sequence"/>
</dbReference>
<evidence type="ECO:0000256" key="1">
    <source>
        <dbReference type="SAM" id="Phobius"/>
    </source>
</evidence>